<keyword evidence="4" id="KW-1185">Reference proteome</keyword>
<dbReference type="Proteomes" id="UP000183997">
    <property type="component" value="Unassembled WGS sequence"/>
</dbReference>
<dbReference type="EMBL" id="FRAR01000032">
    <property type="protein sequence ID" value="SHK94984.1"/>
    <property type="molecule type" value="Genomic_DNA"/>
</dbReference>
<evidence type="ECO:0000259" key="2">
    <source>
        <dbReference type="Pfam" id="PF07833"/>
    </source>
</evidence>
<organism evidence="3 4">
    <name type="scientific">Desulforamulus aeronauticus DSM 10349</name>
    <dbReference type="NCBI Taxonomy" id="1121421"/>
    <lineage>
        <taxon>Bacteria</taxon>
        <taxon>Bacillati</taxon>
        <taxon>Bacillota</taxon>
        <taxon>Clostridia</taxon>
        <taxon>Eubacteriales</taxon>
        <taxon>Peptococcaceae</taxon>
        <taxon>Desulforamulus</taxon>
    </lineage>
</organism>
<feature type="domain" description="Copper amine oxidase-like N-terminal" evidence="2">
    <location>
        <begin position="40"/>
        <end position="123"/>
    </location>
</feature>
<dbReference type="OrthoDB" id="1786269at2"/>
<name>A0A1M6WN21_9FIRM</name>
<keyword evidence="1" id="KW-0732">Signal</keyword>
<protein>
    <submittedName>
        <fullName evidence="3">Copper amine oxidase N-terminal domain-containing protein</fullName>
    </submittedName>
</protein>
<dbReference type="Pfam" id="PF07833">
    <property type="entry name" value="Cu_amine_oxidN1"/>
    <property type="match status" value="1"/>
</dbReference>
<gene>
    <name evidence="3" type="ORF">SAMN02745123_03700</name>
</gene>
<evidence type="ECO:0000313" key="4">
    <source>
        <dbReference type="Proteomes" id="UP000183997"/>
    </source>
</evidence>
<proteinExistence type="predicted"/>
<accession>A0A1M6WN21</accession>
<evidence type="ECO:0000313" key="3">
    <source>
        <dbReference type="EMBL" id="SHK94984.1"/>
    </source>
</evidence>
<sequence length="277" mass="30997">MPRKTIFVLLLLFLIVFPLPAYAGSAVALDGKVLDPYGGLVIEGKSMVPVRPIFMELGYQLSTDMGQGIVLANKGQEQIAIHLWQPQVVQNGKELSEIVIPQLVEGRTMLWAEDLSRLLGLTLLQESNMVSFFTSPKMTQEGVIRQLFTADRMYLRAEYYNNQEFLSLEQIAPSPKLTTKSDLEQLMGNYWGSTHINNLWQAGSENGTYVGFFTEGSIPLSYNKEVMVKELTPTRATIEVTMPDWGEGGLSHFLKLLYTLTLEKDGKLVVTDVQGIE</sequence>
<dbReference type="Gene3D" id="3.30.457.10">
    <property type="entry name" value="Copper amine oxidase-like, N-terminal domain"/>
    <property type="match status" value="1"/>
</dbReference>
<dbReference type="AlphaFoldDB" id="A0A1M6WN21"/>
<feature type="chain" id="PRO_5012093500" evidence="1">
    <location>
        <begin position="24"/>
        <end position="277"/>
    </location>
</feature>
<feature type="signal peptide" evidence="1">
    <location>
        <begin position="1"/>
        <end position="23"/>
    </location>
</feature>
<dbReference type="SUPFAM" id="SSF55383">
    <property type="entry name" value="Copper amine oxidase, domain N"/>
    <property type="match status" value="1"/>
</dbReference>
<dbReference type="RefSeq" id="WP_072917295.1">
    <property type="nucleotide sequence ID" value="NZ_FRAR01000032.1"/>
</dbReference>
<reference evidence="4" key="1">
    <citation type="submission" date="2016-11" db="EMBL/GenBank/DDBJ databases">
        <authorList>
            <person name="Varghese N."/>
            <person name="Submissions S."/>
        </authorList>
    </citation>
    <scope>NUCLEOTIDE SEQUENCE [LARGE SCALE GENOMIC DNA]</scope>
    <source>
        <strain evidence="4">DSM 10349</strain>
    </source>
</reference>
<dbReference type="InterPro" id="IPR036582">
    <property type="entry name" value="Mao_N_sf"/>
</dbReference>
<evidence type="ECO:0000256" key="1">
    <source>
        <dbReference type="SAM" id="SignalP"/>
    </source>
</evidence>
<dbReference type="InterPro" id="IPR012854">
    <property type="entry name" value="Cu_amine_oxidase-like_N"/>
</dbReference>